<gene>
    <name evidence="2" type="ORF">GCM10011506_34150</name>
</gene>
<feature type="region of interest" description="Disordered" evidence="1">
    <location>
        <begin position="294"/>
        <end position="320"/>
    </location>
</feature>
<dbReference type="Proteomes" id="UP000636010">
    <property type="component" value="Unassembled WGS sequence"/>
</dbReference>
<protein>
    <recommendedName>
        <fullName evidence="4">EF-hand domain-containing protein</fullName>
    </recommendedName>
</protein>
<evidence type="ECO:0000313" key="3">
    <source>
        <dbReference type="Proteomes" id="UP000636010"/>
    </source>
</evidence>
<name>A0ABQ1MSJ0_9BACT</name>
<accession>A0ABQ1MSJ0</accession>
<comment type="caution">
    <text evidence="2">The sequence shown here is derived from an EMBL/GenBank/DDBJ whole genome shotgun (WGS) entry which is preliminary data.</text>
</comment>
<sequence>MKFREMMDRKIDIQIRDAKSGKLVWDTSYDGSFVKKFHKKIISNGLVHCNVDNAKNIFQNDFNWFKFFWSDKVYYRNDQGERIDLSFRERVSHAASWVNIDSNNFEFKTAKSDIESLYNTKLNISDVQGNQQITEDHFIKYISTLLEDLLKDEEMRGLTVKTEIYKNYLSYRLIDKRSEENKEWKSKTLIEICRDDAKDYYQEVIEDLQKPNQYCDDEPLITKKDDQLVWNQKIYAHQKYSTMFLKSIWLYFSKDYRENHHSSYILSEIFKNTFHANADRKSLAKLFNPESNEDLEKERMLDNDKNQKYYNPFLLNPKAK</sequence>
<evidence type="ECO:0000313" key="2">
    <source>
        <dbReference type="EMBL" id="GGC45701.1"/>
    </source>
</evidence>
<evidence type="ECO:0008006" key="4">
    <source>
        <dbReference type="Google" id="ProtNLM"/>
    </source>
</evidence>
<evidence type="ECO:0000256" key="1">
    <source>
        <dbReference type="SAM" id="MobiDB-lite"/>
    </source>
</evidence>
<dbReference type="EMBL" id="BMEC01000011">
    <property type="protein sequence ID" value="GGC45701.1"/>
    <property type="molecule type" value="Genomic_DNA"/>
</dbReference>
<keyword evidence="3" id="KW-1185">Reference proteome</keyword>
<reference evidence="3" key="1">
    <citation type="journal article" date="2019" name="Int. J. Syst. Evol. Microbiol.">
        <title>The Global Catalogue of Microorganisms (GCM) 10K type strain sequencing project: providing services to taxonomists for standard genome sequencing and annotation.</title>
        <authorList>
            <consortium name="The Broad Institute Genomics Platform"/>
            <consortium name="The Broad Institute Genome Sequencing Center for Infectious Disease"/>
            <person name="Wu L."/>
            <person name="Ma J."/>
        </authorList>
    </citation>
    <scope>NUCLEOTIDE SEQUENCE [LARGE SCALE GENOMIC DNA]</scope>
    <source>
        <strain evidence="3">CGMCC 1.10832</strain>
    </source>
</reference>
<organism evidence="2 3">
    <name type="scientific">Marivirga lumbricoides</name>
    <dbReference type="NCBI Taxonomy" id="1046115"/>
    <lineage>
        <taxon>Bacteria</taxon>
        <taxon>Pseudomonadati</taxon>
        <taxon>Bacteroidota</taxon>
        <taxon>Cytophagia</taxon>
        <taxon>Cytophagales</taxon>
        <taxon>Marivirgaceae</taxon>
        <taxon>Marivirga</taxon>
    </lineage>
</organism>
<proteinExistence type="predicted"/>
<feature type="compositionally biased region" description="Basic and acidic residues" evidence="1">
    <location>
        <begin position="294"/>
        <end position="307"/>
    </location>
</feature>